<gene>
    <name evidence="4" type="ORF">SLS58_010962</name>
</gene>
<evidence type="ECO:0000256" key="3">
    <source>
        <dbReference type="SAM" id="MobiDB-lite"/>
    </source>
</evidence>
<evidence type="ECO:0008006" key="6">
    <source>
        <dbReference type="Google" id="ProtNLM"/>
    </source>
</evidence>
<dbReference type="PANTHER" id="PTHR31642:SF11">
    <property type="entry name" value="SHIKIMATE O-HYDROXYCINNAMOYLTRANSFERASE"/>
    <property type="match status" value="1"/>
</dbReference>
<reference evidence="4 5" key="1">
    <citation type="journal article" date="2023" name="Plant Dis.">
        <title>First Report of Diplodia intermedia Causing Canker and Dieback Diseases on Apple Trees in Canada.</title>
        <authorList>
            <person name="Ellouze W."/>
            <person name="Ilyukhin E."/>
            <person name="Sulman M."/>
            <person name="Ali S."/>
        </authorList>
    </citation>
    <scope>NUCLEOTIDE SEQUENCE [LARGE SCALE GENOMIC DNA]</scope>
    <source>
        <strain evidence="4 5">M45-28</strain>
    </source>
</reference>
<feature type="region of interest" description="Disordered" evidence="3">
    <location>
        <begin position="282"/>
        <end position="302"/>
    </location>
</feature>
<sequence length="515" mass="54598">MASDQIITTATHTVQCATASSLSKIPSPMTLGALDQQVFPIVPIAVVYIYPGTPSTTSPAIPLPALKTALSHLLDTYPHLTGRLHISPTTGTRSIDRLGAGIHLHAATCASTLSSLTASSNAHGRLTLPDLPGGGNALLAPYSPTCPADVCADATPILSVQHTAFACGAVALGLRALHAVVDSDAFFQIARDLAAVYRRLFPPATTTASMTCPLRPAADADDDIPPVDSTPLAPYLAAEMDQDGAGLTAEQRDEALRFAPAALFAVDADPDGDAAVPERYHADNKKRDAPPTPAPPPPVSGRVTRFTRAQLAALKTAAAATAGDGDDAWVSTYDALSALVWTRVHAARVELRRRGKKTQQQGGNEDEEAEPLPSRDFLTSVNHRARLALPPRYPFNAVLAPYTRLAHGALMAPDALRVAARAPDKRRVKWGFDGGYGSTMVSAWNKFDVYKGAAFVEGRPPVLVAPPFTPFSLVDGLGYYLPTERQDGGIDLYLALSAPVWGVLEEDEVWRAFRG</sequence>
<keyword evidence="2" id="KW-0012">Acyltransferase</keyword>
<feature type="region of interest" description="Disordered" evidence="3">
    <location>
        <begin position="352"/>
        <end position="374"/>
    </location>
</feature>
<evidence type="ECO:0000313" key="4">
    <source>
        <dbReference type="EMBL" id="KAL1633741.1"/>
    </source>
</evidence>
<proteinExistence type="predicted"/>
<feature type="compositionally biased region" description="Pro residues" evidence="3">
    <location>
        <begin position="290"/>
        <end position="299"/>
    </location>
</feature>
<dbReference type="InterPro" id="IPR050317">
    <property type="entry name" value="Plant_Fungal_Acyltransferase"/>
</dbReference>
<name>A0ABR3T2F0_9PEZI</name>
<dbReference type="Pfam" id="PF02458">
    <property type="entry name" value="Transferase"/>
    <property type="match status" value="1"/>
</dbReference>
<organism evidence="4 5">
    <name type="scientific">Diplodia intermedia</name>
    <dbReference type="NCBI Taxonomy" id="856260"/>
    <lineage>
        <taxon>Eukaryota</taxon>
        <taxon>Fungi</taxon>
        <taxon>Dikarya</taxon>
        <taxon>Ascomycota</taxon>
        <taxon>Pezizomycotina</taxon>
        <taxon>Dothideomycetes</taxon>
        <taxon>Dothideomycetes incertae sedis</taxon>
        <taxon>Botryosphaeriales</taxon>
        <taxon>Botryosphaeriaceae</taxon>
        <taxon>Diplodia</taxon>
    </lineage>
</organism>
<dbReference type="InterPro" id="IPR023213">
    <property type="entry name" value="CAT-like_dom_sf"/>
</dbReference>
<accession>A0ABR3T2F0</accession>
<protein>
    <recommendedName>
        <fullName evidence="6">Transferase family protein</fullName>
    </recommendedName>
</protein>
<evidence type="ECO:0000256" key="2">
    <source>
        <dbReference type="ARBA" id="ARBA00023315"/>
    </source>
</evidence>
<evidence type="ECO:0000256" key="1">
    <source>
        <dbReference type="ARBA" id="ARBA00022679"/>
    </source>
</evidence>
<dbReference type="Gene3D" id="3.30.559.10">
    <property type="entry name" value="Chloramphenicol acetyltransferase-like domain"/>
    <property type="match status" value="2"/>
</dbReference>
<dbReference type="Proteomes" id="UP001521184">
    <property type="component" value="Unassembled WGS sequence"/>
</dbReference>
<evidence type="ECO:0000313" key="5">
    <source>
        <dbReference type="Proteomes" id="UP001521184"/>
    </source>
</evidence>
<keyword evidence="5" id="KW-1185">Reference proteome</keyword>
<comment type="caution">
    <text evidence="4">The sequence shown here is derived from an EMBL/GenBank/DDBJ whole genome shotgun (WGS) entry which is preliminary data.</text>
</comment>
<dbReference type="EMBL" id="JAKEKT020000146">
    <property type="protein sequence ID" value="KAL1633741.1"/>
    <property type="molecule type" value="Genomic_DNA"/>
</dbReference>
<keyword evidence="1" id="KW-0808">Transferase</keyword>
<dbReference type="PANTHER" id="PTHR31642">
    <property type="entry name" value="TRICHOTHECENE 3-O-ACETYLTRANSFERASE"/>
    <property type="match status" value="1"/>
</dbReference>